<reference evidence="18" key="1">
    <citation type="journal article" date="2017" name="Nat. Commun.">
        <title>The asparagus genome sheds light on the origin and evolution of a young Y chromosome.</title>
        <authorList>
            <person name="Harkess A."/>
            <person name="Zhou J."/>
            <person name="Xu C."/>
            <person name="Bowers J.E."/>
            <person name="Van der Hulst R."/>
            <person name="Ayyampalayam S."/>
            <person name="Mercati F."/>
            <person name="Riccardi P."/>
            <person name="McKain M.R."/>
            <person name="Kakrana A."/>
            <person name="Tang H."/>
            <person name="Ray J."/>
            <person name="Groenendijk J."/>
            <person name="Arikit S."/>
            <person name="Mathioni S.M."/>
            <person name="Nakano M."/>
            <person name="Shan H."/>
            <person name="Telgmann-Rauber A."/>
            <person name="Kanno A."/>
            <person name="Yue Z."/>
            <person name="Chen H."/>
            <person name="Li W."/>
            <person name="Chen Y."/>
            <person name="Xu X."/>
            <person name="Zhang Y."/>
            <person name="Luo S."/>
            <person name="Chen H."/>
            <person name="Gao J."/>
            <person name="Mao Z."/>
            <person name="Pires J.C."/>
            <person name="Luo M."/>
            <person name="Kudrna D."/>
            <person name="Wing R.A."/>
            <person name="Meyers B.C."/>
            <person name="Yi K."/>
            <person name="Kong H."/>
            <person name="Lavrijsen P."/>
            <person name="Sunseri F."/>
            <person name="Falavigna A."/>
            <person name="Ye Y."/>
            <person name="Leebens-Mack J.H."/>
            <person name="Chen G."/>
        </authorList>
    </citation>
    <scope>NUCLEOTIDE SEQUENCE [LARGE SCALE GENOMIC DNA]</scope>
    <source>
        <strain evidence="18">cv. DH0086</strain>
    </source>
</reference>
<dbReference type="GO" id="GO:0003682">
    <property type="term" value="F:chromatin binding"/>
    <property type="evidence" value="ECO:0007669"/>
    <property type="project" value="TreeGrafter"/>
</dbReference>
<feature type="region of interest" description="Disordered" evidence="14">
    <location>
        <begin position="535"/>
        <end position="559"/>
    </location>
</feature>
<feature type="domain" description="Homeobox" evidence="16">
    <location>
        <begin position="468"/>
        <end position="528"/>
    </location>
</feature>
<evidence type="ECO:0000256" key="10">
    <source>
        <dbReference type="ARBA" id="ARBA00023242"/>
    </source>
</evidence>
<evidence type="ECO:0000313" key="17">
    <source>
        <dbReference type="EMBL" id="ONK79428.1"/>
    </source>
</evidence>
<dbReference type="Gene3D" id="3.30.40.10">
    <property type="entry name" value="Zinc/RING finger domain, C3HC4 (zinc finger)"/>
    <property type="match status" value="1"/>
</dbReference>
<dbReference type="OMA" id="CECKEEI"/>
<dbReference type="GO" id="GO:0008270">
    <property type="term" value="F:zinc ion binding"/>
    <property type="evidence" value="ECO:0007669"/>
    <property type="project" value="UniProtKB-KW"/>
</dbReference>
<dbReference type="InterPro" id="IPR019787">
    <property type="entry name" value="Znf_PHD-finger"/>
</dbReference>
<dbReference type="AlphaFoldDB" id="A0A5P1FMG8"/>
<evidence type="ECO:0000256" key="2">
    <source>
        <dbReference type="ARBA" id="ARBA00007427"/>
    </source>
</evidence>
<feature type="compositionally biased region" description="Acidic residues" evidence="14">
    <location>
        <begin position="311"/>
        <end position="329"/>
    </location>
</feature>
<dbReference type="SUPFAM" id="SSF57903">
    <property type="entry name" value="FYVE/PHD zinc finger"/>
    <property type="match status" value="1"/>
</dbReference>
<feature type="region of interest" description="Disordered" evidence="14">
    <location>
        <begin position="306"/>
        <end position="342"/>
    </location>
</feature>
<gene>
    <name evidence="17" type="ORF">A4U43_C01F6270</name>
</gene>
<dbReference type="Pfam" id="PF00628">
    <property type="entry name" value="PHD"/>
    <property type="match status" value="1"/>
</dbReference>
<evidence type="ECO:0000256" key="3">
    <source>
        <dbReference type="ARBA" id="ARBA00022723"/>
    </source>
</evidence>
<comment type="subcellular location">
    <subcellularLocation>
        <location evidence="1 11 13">Nucleus</location>
    </subcellularLocation>
</comment>
<dbReference type="PROSITE" id="PS50071">
    <property type="entry name" value="HOMEOBOX_2"/>
    <property type="match status" value="1"/>
</dbReference>
<dbReference type="InterPro" id="IPR045876">
    <property type="entry name" value="PRHA-like_PHD-finger"/>
</dbReference>
<organism evidence="17 18">
    <name type="scientific">Asparagus officinalis</name>
    <name type="common">Garden asparagus</name>
    <dbReference type="NCBI Taxonomy" id="4686"/>
    <lineage>
        <taxon>Eukaryota</taxon>
        <taxon>Viridiplantae</taxon>
        <taxon>Streptophyta</taxon>
        <taxon>Embryophyta</taxon>
        <taxon>Tracheophyta</taxon>
        <taxon>Spermatophyta</taxon>
        <taxon>Magnoliopsida</taxon>
        <taxon>Liliopsida</taxon>
        <taxon>Asparagales</taxon>
        <taxon>Asparagaceae</taxon>
        <taxon>Asparagoideae</taxon>
        <taxon>Asparagus</taxon>
    </lineage>
</organism>
<dbReference type="Proteomes" id="UP000243459">
    <property type="component" value="Chromosome 1"/>
</dbReference>
<dbReference type="PANTHER" id="PTHR12628">
    <property type="entry name" value="POLYCOMB-LIKE TRANSCRIPTION FACTOR"/>
    <property type="match status" value="1"/>
</dbReference>
<evidence type="ECO:0000256" key="5">
    <source>
        <dbReference type="ARBA" id="ARBA00022833"/>
    </source>
</evidence>
<dbReference type="Gramene" id="ONK79428">
    <property type="protein sequence ID" value="ONK79428"/>
    <property type="gene ID" value="A4U43_C01F6270"/>
</dbReference>
<keyword evidence="8 11" id="KW-0371">Homeobox</keyword>
<feature type="domain" description="PHD-type" evidence="15">
    <location>
        <begin position="215"/>
        <end position="270"/>
    </location>
</feature>
<evidence type="ECO:0000256" key="13">
    <source>
        <dbReference type="RuleBase" id="RU000682"/>
    </source>
</evidence>
<dbReference type="GO" id="GO:0043565">
    <property type="term" value="F:sequence-specific DNA binding"/>
    <property type="evidence" value="ECO:0007669"/>
    <property type="project" value="EnsemblPlants"/>
</dbReference>
<dbReference type="CDD" id="cd15504">
    <property type="entry name" value="PHD_PRHA_like"/>
    <property type="match status" value="1"/>
</dbReference>
<evidence type="ECO:0000313" key="18">
    <source>
        <dbReference type="Proteomes" id="UP000243459"/>
    </source>
</evidence>
<dbReference type="CDD" id="cd00086">
    <property type="entry name" value="homeodomain"/>
    <property type="match status" value="1"/>
</dbReference>
<keyword evidence="4 12" id="KW-0863">Zinc-finger</keyword>
<keyword evidence="3" id="KW-0479">Metal-binding</keyword>
<evidence type="ECO:0000256" key="4">
    <source>
        <dbReference type="ARBA" id="ARBA00022771"/>
    </source>
</evidence>
<evidence type="ECO:0008006" key="19">
    <source>
        <dbReference type="Google" id="ProtNLM"/>
    </source>
</evidence>
<feature type="region of interest" description="Disordered" evidence="14">
    <location>
        <begin position="412"/>
        <end position="448"/>
    </location>
</feature>
<dbReference type="PROSITE" id="PS50016">
    <property type="entry name" value="ZF_PHD_2"/>
    <property type="match status" value="1"/>
</dbReference>
<keyword evidence="6" id="KW-0805">Transcription regulation</keyword>
<dbReference type="SUPFAM" id="SSF46689">
    <property type="entry name" value="Homeodomain-like"/>
    <property type="match status" value="1"/>
</dbReference>
<dbReference type="SMART" id="SM00389">
    <property type="entry name" value="HOX"/>
    <property type="match status" value="1"/>
</dbReference>
<dbReference type="OrthoDB" id="1903104at2759"/>
<dbReference type="GO" id="GO:0045814">
    <property type="term" value="P:negative regulation of gene expression, epigenetic"/>
    <property type="evidence" value="ECO:0007669"/>
    <property type="project" value="TreeGrafter"/>
</dbReference>
<dbReference type="InterPro" id="IPR011011">
    <property type="entry name" value="Znf_FYVE_PHD"/>
</dbReference>
<dbReference type="InterPro" id="IPR001965">
    <property type="entry name" value="Znf_PHD"/>
</dbReference>
<dbReference type="Pfam" id="PF00046">
    <property type="entry name" value="Homeodomain"/>
    <property type="match status" value="1"/>
</dbReference>
<keyword evidence="10 11" id="KW-0539">Nucleus</keyword>
<dbReference type="EMBL" id="CM007381">
    <property type="protein sequence ID" value="ONK79428.1"/>
    <property type="molecule type" value="Genomic_DNA"/>
</dbReference>
<dbReference type="InterPro" id="IPR001356">
    <property type="entry name" value="HD"/>
</dbReference>
<evidence type="ECO:0000256" key="12">
    <source>
        <dbReference type="PROSITE-ProRule" id="PRU00146"/>
    </source>
</evidence>
<evidence type="ECO:0000256" key="11">
    <source>
        <dbReference type="PROSITE-ProRule" id="PRU00108"/>
    </source>
</evidence>
<keyword evidence="5" id="KW-0862">Zinc</keyword>
<evidence type="ECO:0000259" key="16">
    <source>
        <dbReference type="PROSITE" id="PS50071"/>
    </source>
</evidence>
<dbReference type="GO" id="GO:0045893">
    <property type="term" value="P:positive regulation of DNA-templated transcription"/>
    <property type="evidence" value="ECO:0007669"/>
    <property type="project" value="EnsemblPlants"/>
</dbReference>
<evidence type="ECO:0000256" key="14">
    <source>
        <dbReference type="SAM" id="MobiDB-lite"/>
    </source>
</evidence>
<keyword evidence="18" id="KW-1185">Reference proteome</keyword>
<dbReference type="PANTHER" id="PTHR12628:SF10">
    <property type="entry name" value="HOMEOBOX DOMAIN-CONTAINING PROTEIN"/>
    <property type="match status" value="1"/>
</dbReference>
<evidence type="ECO:0000256" key="7">
    <source>
        <dbReference type="ARBA" id="ARBA00023125"/>
    </source>
</evidence>
<dbReference type="GO" id="GO:0009733">
    <property type="term" value="P:response to auxin"/>
    <property type="evidence" value="ECO:0007669"/>
    <property type="project" value="EnsemblPlants"/>
</dbReference>
<dbReference type="PROSITE" id="PS01359">
    <property type="entry name" value="ZF_PHD_1"/>
    <property type="match status" value="1"/>
</dbReference>
<dbReference type="SMART" id="SM00249">
    <property type="entry name" value="PHD"/>
    <property type="match status" value="1"/>
</dbReference>
<feature type="DNA-binding region" description="Homeobox" evidence="11">
    <location>
        <begin position="470"/>
        <end position="529"/>
    </location>
</feature>
<accession>A0A5P1FMG8</accession>
<comment type="similarity">
    <text evidence="2">Belongs to the PHD-associated homeobox family.</text>
</comment>
<sequence length="699" mass="79980">MGENVICYSSRNNLLKEVSSKLSPSPKNRIIHKISKKLCRYKLNSCTKRRGTKENTTIAKMIENLRKNSAGGSARSQNSLKLARKKTYCLNDTKNCKNGSCDGAIGTTDRRKRQKRKKKRNIVRDEASYLQRRARYLLIKMKLELNLIDAYSADGWKGQSKEKIKPEKELQRAEKQILKCKLGIRDTICQLDLLSSEGRIADSHMSPDGSVFHEHIFCAKCKLREAFPDNDIILCDGTCNCAFHQKCLEPPLEKIPPAAQGWLCRFCECKEEILETINAHIGTSFTVNSSWEDVFKEATTDLITENTALNADEEWPSDDSNDEDYDPELIENSNSRTIEESMCDDASSSSSLLCSSSDVTDYERLDAESKSKKLSEAVDSIISIDPGECSDHEIISFRRQRREVDYKKLHDEMFGKESNGKEQQSDDEDWCPQRRKQRKRELDADSLMATSDNDVERLNMVEHKDTSGGRRKQLFRIPLDAVEKLRQVFSKNELPSRAIRENLAVELGISSEKVNKWFKNARYAALRIRKAEMTNEPQITDNSERSMSKAGKQTLDEEESMDDSYLLPLSSFLKMHRNSRKILHRKNSSIATPLEKQQKDTDNALPTDKIQKPRVPVEETFNSSRTEPQVDESIENEQLFSVEIERLFSLEERLQNLKTTLLTCKGGDQVRNTAHLNELNVVYVPVAEVKEKSAKHINR</sequence>
<dbReference type="InterPro" id="IPR009057">
    <property type="entry name" value="Homeodomain-like_sf"/>
</dbReference>
<evidence type="ECO:0000256" key="8">
    <source>
        <dbReference type="ARBA" id="ARBA00023155"/>
    </source>
</evidence>
<evidence type="ECO:0000256" key="1">
    <source>
        <dbReference type="ARBA" id="ARBA00004123"/>
    </source>
</evidence>
<evidence type="ECO:0000256" key="6">
    <source>
        <dbReference type="ARBA" id="ARBA00023015"/>
    </source>
</evidence>
<feature type="region of interest" description="Disordered" evidence="14">
    <location>
        <begin position="584"/>
        <end position="632"/>
    </location>
</feature>
<protein>
    <recommendedName>
        <fullName evidence="19">Pathogenesis-related homeodomain protein</fullName>
    </recommendedName>
</protein>
<dbReference type="GO" id="GO:0005634">
    <property type="term" value="C:nucleus"/>
    <property type="evidence" value="ECO:0007669"/>
    <property type="project" value="UniProtKB-SubCell"/>
</dbReference>
<dbReference type="InterPro" id="IPR019786">
    <property type="entry name" value="Zinc_finger_PHD-type_CS"/>
</dbReference>
<name>A0A5P1FMG8_ASPOF</name>
<evidence type="ECO:0000259" key="15">
    <source>
        <dbReference type="PROSITE" id="PS50016"/>
    </source>
</evidence>
<proteinExistence type="inferred from homology"/>
<feature type="compositionally biased region" description="Basic and acidic residues" evidence="14">
    <location>
        <begin position="412"/>
        <end position="424"/>
    </location>
</feature>
<keyword evidence="7 11" id="KW-0238">DNA-binding</keyword>
<keyword evidence="9" id="KW-0804">Transcription</keyword>
<dbReference type="InterPro" id="IPR013083">
    <property type="entry name" value="Znf_RING/FYVE/PHD"/>
</dbReference>
<evidence type="ECO:0000256" key="9">
    <source>
        <dbReference type="ARBA" id="ARBA00023163"/>
    </source>
</evidence>
<dbReference type="Gene3D" id="1.10.10.60">
    <property type="entry name" value="Homeodomain-like"/>
    <property type="match status" value="1"/>
</dbReference>